<dbReference type="KEGG" id="fcy:FRACYDRAFT_262389"/>
<proteinExistence type="predicted"/>
<reference evidence="3 4" key="1">
    <citation type="submission" date="2016-09" db="EMBL/GenBank/DDBJ databases">
        <title>Extensive genetic diversity and differential bi-allelic expression allows diatom success in the polar Southern Ocean.</title>
        <authorList>
            <consortium name="DOE Joint Genome Institute"/>
            <person name="Mock T."/>
            <person name="Otillar R.P."/>
            <person name="Strauss J."/>
            <person name="Dupont C."/>
            <person name="Frickenhaus S."/>
            <person name="Maumus F."/>
            <person name="Mcmullan M."/>
            <person name="Sanges R."/>
            <person name="Schmutz J."/>
            <person name="Toseland A."/>
            <person name="Valas R."/>
            <person name="Veluchamy A."/>
            <person name="Ward B.J."/>
            <person name="Allen A."/>
            <person name="Barry K."/>
            <person name="Falciatore A."/>
            <person name="Ferrante M."/>
            <person name="Fortunato A.E."/>
            <person name="Gloeckner G."/>
            <person name="Gruber A."/>
            <person name="Hipkin R."/>
            <person name="Janech M."/>
            <person name="Kroth P."/>
            <person name="Leese F."/>
            <person name="Lindquist E."/>
            <person name="Lyon B.R."/>
            <person name="Martin J."/>
            <person name="Mayer C."/>
            <person name="Parker M."/>
            <person name="Quesneville H."/>
            <person name="Raymond J."/>
            <person name="Uhlig C."/>
            <person name="Valentin K.U."/>
            <person name="Worden A.Z."/>
            <person name="Armbrust E.V."/>
            <person name="Bowler C."/>
            <person name="Green B."/>
            <person name="Moulton V."/>
            <person name="Van Oosterhout C."/>
            <person name="Grigoriev I."/>
        </authorList>
    </citation>
    <scope>NUCLEOTIDE SEQUENCE [LARGE SCALE GENOMIC DNA]</scope>
    <source>
        <strain evidence="3 4">CCMP1102</strain>
    </source>
</reference>
<sequence>MVSRTPRHSSQPRPATTLPQKTSSIDSFDRYSNVNRPSTSTNQQQRRAQSSMRYQSNGRSSISSNNRARDGGGGTRPDNRTISSSTNNNNNNNNNQQQYSQSRNNARPRAISAGRLRQKLQQGPPMQSHDDPSEVARQILDLRERRESSTRNKQQRQQVMPPGQHSNKRPTSIPSHINTQGSGGSGGGPSSPSGLVLNQVGSCLSQEEIQAEERLKRAENKIGGLLQDLEELKFFQEIEMEQPAPKTPRALSSGRGVPPRNNNNNSNMNSNNGGGGPPKSIRASSPAQSRGGRLPPPPPNKGAGLETYKPMSPRAIAKLDRNSLELECQTIVRKLQILEQERFSHQATIEMYEISLQENDNDKAKTQRLETELQKVELEELKDEQHTAIRGMNNNIGKKDNHLREAVQKYTRTIADLETKLEEETQTKLELEDRLSSARSELEYKQKQTQEMVQRHAKATMALESGSGKASAERELLKAELDRTKKDLLKKEVELSEASKNYQYEIASFENVKQDHDVHRDISQSTLQDLQRKETQITKMKQSIEEIRNDLNIKSTESKDLKVSLERNEMELKQRKEQINSLVTKYTDQIAELEAKLDEHSMVKTTTDDKVETVQAQASRKDDKIRELMKSIVELEAKLEAANRSKESMKLKSESLFNELDEKESTLRSFEVEKIEIETKLHTQTRSKDELRSKMTELSSRLERKEREVREVSDRYKIYVMELEAKLDQDTDTKHHLQLEIDNLRNNLDTASDVSSEALELRKKVDVLEKTLQNSKEVSGSLQDKLDGASKSRASIEAALKKAISQKAEVIAALEGVINEVQNREDEIESLSELLQRRDEELQHAKIIATKALQSAKDIQKRYKDKDEGRHSDLMGRMNEVSDNVDRLTTKNESLQRKISSLERELRDRNLECKRLKDQLRQIDGKQMREHNMKDDISAMSTQSTEFTHFSNPPSCHELGIEVEHRHLEQPISMDSGSFSPTNNESSRDFTRNVEFPSVDKQYSRDSLDGSNDGARWAQDFETDSRSGFESISSEQRSTKSRRSVERDALRKYVRQRYDAKRGEKP</sequence>
<dbReference type="EMBL" id="KV784361">
    <property type="protein sequence ID" value="OEU13782.1"/>
    <property type="molecule type" value="Genomic_DNA"/>
</dbReference>
<feature type="compositionally biased region" description="Polar residues" evidence="2">
    <location>
        <begin position="169"/>
        <end position="180"/>
    </location>
</feature>
<evidence type="ECO:0000256" key="1">
    <source>
        <dbReference type="SAM" id="Coils"/>
    </source>
</evidence>
<feature type="compositionally biased region" description="Low complexity" evidence="2">
    <location>
        <begin position="56"/>
        <end position="66"/>
    </location>
</feature>
<dbReference type="PANTHER" id="PTHR43941">
    <property type="entry name" value="STRUCTURAL MAINTENANCE OF CHROMOSOMES PROTEIN 2"/>
    <property type="match status" value="1"/>
</dbReference>
<feature type="coiled-coil region" evidence="1">
    <location>
        <begin position="201"/>
        <end position="228"/>
    </location>
</feature>
<keyword evidence="1" id="KW-0175">Coiled coil</keyword>
<evidence type="ECO:0000256" key="2">
    <source>
        <dbReference type="SAM" id="MobiDB-lite"/>
    </source>
</evidence>
<feature type="coiled-coil region" evidence="1">
    <location>
        <begin position="321"/>
        <end position="448"/>
    </location>
</feature>
<feature type="compositionally biased region" description="Polar residues" evidence="2">
    <location>
        <begin position="1026"/>
        <end position="1036"/>
    </location>
</feature>
<feature type="compositionally biased region" description="Polar residues" evidence="2">
    <location>
        <begin position="8"/>
        <end position="55"/>
    </location>
</feature>
<feature type="region of interest" description="Disordered" evidence="2">
    <location>
        <begin position="1"/>
        <end position="107"/>
    </location>
</feature>
<feature type="region of interest" description="Disordered" evidence="2">
    <location>
        <begin position="144"/>
        <end position="197"/>
    </location>
</feature>
<feature type="compositionally biased region" description="Low complexity" evidence="2">
    <location>
        <begin position="253"/>
        <end position="271"/>
    </location>
</feature>
<evidence type="ECO:0000313" key="4">
    <source>
        <dbReference type="Proteomes" id="UP000095751"/>
    </source>
</evidence>
<gene>
    <name evidence="3" type="ORF">FRACYDRAFT_262389</name>
</gene>
<dbReference type="OrthoDB" id="53264at2759"/>
<feature type="compositionally biased region" description="Polar residues" evidence="2">
    <location>
        <begin position="973"/>
        <end position="985"/>
    </location>
</feature>
<protein>
    <submittedName>
        <fullName evidence="3">Uncharacterized protein</fullName>
    </submittedName>
</protein>
<dbReference type="InParanoid" id="A0A1E7F6H1"/>
<name>A0A1E7F6H1_9STRA</name>
<feature type="coiled-coil region" evidence="1">
    <location>
        <begin position="878"/>
        <end position="919"/>
    </location>
</feature>
<keyword evidence="4" id="KW-1185">Reference proteome</keyword>
<feature type="coiled-coil region" evidence="1">
    <location>
        <begin position="530"/>
        <end position="778"/>
    </location>
</feature>
<evidence type="ECO:0000313" key="3">
    <source>
        <dbReference type="EMBL" id="OEU13782.1"/>
    </source>
</evidence>
<feature type="region of interest" description="Disordered" evidence="2">
    <location>
        <begin position="239"/>
        <end position="308"/>
    </location>
</feature>
<feature type="coiled-coil region" evidence="1">
    <location>
        <begin position="474"/>
        <end position="501"/>
    </location>
</feature>
<dbReference type="Proteomes" id="UP000095751">
    <property type="component" value="Unassembled WGS sequence"/>
</dbReference>
<dbReference type="AlphaFoldDB" id="A0A1E7F6H1"/>
<feature type="coiled-coil region" evidence="1">
    <location>
        <begin position="811"/>
        <end position="841"/>
    </location>
</feature>
<feature type="region of interest" description="Disordered" evidence="2">
    <location>
        <begin position="972"/>
        <end position="1049"/>
    </location>
</feature>
<feature type="compositionally biased region" description="Low complexity" evidence="2">
    <location>
        <begin position="83"/>
        <end position="105"/>
    </location>
</feature>
<accession>A0A1E7F6H1</accession>
<organism evidence="3 4">
    <name type="scientific">Fragilariopsis cylindrus CCMP1102</name>
    <dbReference type="NCBI Taxonomy" id="635003"/>
    <lineage>
        <taxon>Eukaryota</taxon>
        <taxon>Sar</taxon>
        <taxon>Stramenopiles</taxon>
        <taxon>Ochrophyta</taxon>
        <taxon>Bacillariophyta</taxon>
        <taxon>Bacillariophyceae</taxon>
        <taxon>Bacillariophycidae</taxon>
        <taxon>Bacillariales</taxon>
        <taxon>Bacillariaceae</taxon>
        <taxon>Fragilariopsis</taxon>
    </lineage>
</organism>